<protein>
    <submittedName>
        <fullName evidence="2">Uncharacterized protein</fullName>
    </submittedName>
</protein>
<accession>A0AAV4NZ62</accession>
<organism evidence="2 3">
    <name type="scientific">Caerostris darwini</name>
    <dbReference type="NCBI Taxonomy" id="1538125"/>
    <lineage>
        <taxon>Eukaryota</taxon>
        <taxon>Metazoa</taxon>
        <taxon>Ecdysozoa</taxon>
        <taxon>Arthropoda</taxon>
        <taxon>Chelicerata</taxon>
        <taxon>Arachnida</taxon>
        <taxon>Araneae</taxon>
        <taxon>Araneomorphae</taxon>
        <taxon>Entelegynae</taxon>
        <taxon>Araneoidea</taxon>
        <taxon>Araneidae</taxon>
        <taxon>Caerostris</taxon>
    </lineage>
</organism>
<sequence length="87" mass="9261">MAKDGGSSPRIGIFGSKGVTSPVALATPGWKRHRMPGVVADVRKCACACEPLGLPRERQRPENQKMAKMAALRTHRSSAPPSHTCAP</sequence>
<dbReference type="AlphaFoldDB" id="A0AAV4NZ62"/>
<dbReference type="Proteomes" id="UP001054837">
    <property type="component" value="Unassembled WGS sequence"/>
</dbReference>
<proteinExistence type="predicted"/>
<dbReference type="EMBL" id="BPLQ01002195">
    <property type="protein sequence ID" value="GIX89648.1"/>
    <property type="molecule type" value="Genomic_DNA"/>
</dbReference>
<comment type="caution">
    <text evidence="2">The sequence shown here is derived from an EMBL/GenBank/DDBJ whole genome shotgun (WGS) entry which is preliminary data.</text>
</comment>
<name>A0AAV4NZ62_9ARAC</name>
<evidence type="ECO:0000256" key="1">
    <source>
        <dbReference type="SAM" id="MobiDB-lite"/>
    </source>
</evidence>
<keyword evidence="3" id="KW-1185">Reference proteome</keyword>
<reference evidence="2 3" key="1">
    <citation type="submission" date="2021-06" db="EMBL/GenBank/DDBJ databases">
        <title>Caerostris darwini draft genome.</title>
        <authorList>
            <person name="Kono N."/>
            <person name="Arakawa K."/>
        </authorList>
    </citation>
    <scope>NUCLEOTIDE SEQUENCE [LARGE SCALE GENOMIC DNA]</scope>
</reference>
<evidence type="ECO:0000313" key="3">
    <source>
        <dbReference type="Proteomes" id="UP001054837"/>
    </source>
</evidence>
<feature type="region of interest" description="Disordered" evidence="1">
    <location>
        <begin position="58"/>
        <end position="87"/>
    </location>
</feature>
<evidence type="ECO:0000313" key="2">
    <source>
        <dbReference type="EMBL" id="GIX89648.1"/>
    </source>
</evidence>
<gene>
    <name evidence="2" type="ORF">CDAR_390481</name>
</gene>